<protein>
    <submittedName>
        <fullName evidence="2">Uncharacterized protein</fullName>
    </submittedName>
</protein>
<dbReference type="AlphaFoldDB" id="A0A517MD75"/>
<dbReference type="EMBL" id="CP036262">
    <property type="protein sequence ID" value="QDS92844.1"/>
    <property type="molecule type" value="Genomic_DNA"/>
</dbReference>
<feature type="coiled-coil region" evidence="1">
    <location>
        <begin position="57"/>
        <end position="84"/>
    </location>
</feature>
<dbReference type="Proteomes" id="UP000320672">
    <property type="component" value="Chromosome"/>
</dbReference>
<dbReference type="RefSeq" id="WP_145351033.1">
    <property type="nucleotide sequence ID" value="NZ_CP036262.1"/>
</dbReference>
<gene>
    <name evidence="2" type="ORF">FF011L_15930</name>
</gene>
<evidence type="ECO:0000313" key="2">
    <source>
        <dbReference type="EMBL" id="QDS92844.1"/>
    </source>
</evidence>
<reference evidence="2 3" key="1">
    <citation type="submission" date="2019-02" db="EMBL/GenBank/DDBJ databases">
        <title>Deep-cultivation of Planctomycetes and their phenomic and genomic characterization uncovers novel biology.</title>
        <authorList>
            <person name="Wiegand S."/>
            <person name="Jogler M."/>
            <person name="Boedeker C."/>
            <person name="Pinto D."/>
            <person name="Vollmers J."/>
            <person name="Rivas-Marin E."/>
            <person name="Kohn T."/>
            <person name="Peeters S.H."/>
            <person name="Heuer A."/>
            <person name="Rast P."/>
            <person name="Oberbeckmann S."/>
            <person name="Bunk B."/>
            <person name="Jeske O."/>
            <person name="Meyerdierks A."/>
            <person name="Storesund J.E."/>
            <person name="Kallscheuer N."/>
            <person name="Luecker S."/>
            <person name="Lage O.M."/>
            <person name="Pohl T."/>
            <person name="Merkel B.J."/>
            <person name="Hornburger P."/>
            <person name="Mueller R.-W."/>
            <person name="Bruemmer F."/>
            <person name="Labrenz M."/>
            <person name="Spormann A.M."/>
            <person name="Op den Camp H."/>
            <person name="Overmann J."/>
            <person name="Amann R."/>
            <person name="Jetten M.S.M."/>
            <person name="Mascher T."/>
            <person name="Medema M.H."/>
            <person name="Devos D.P."/>
            <person name="Kaster A.-K."/>
            <person name="Ovreas L."/>
            <person name="Rohde M."/>
            <person name="Galperin M.Y."/>
            <person name="Jogler C."/>
        </authorList>
    </citation>
    <scope>NUCLEOTIDE SEQUENCE [LARGE SCALE GENOMIC DNA]</scope>
    <source>
        <strain evidence="2 3">FF011L</strain>
    </source>
</reference>
<keyword evidence="3" id="KW-1185">Reference proteome</keyword>
<evidence type="ECO:0000256" key="1">
    <source>
        <dbReference type="SAM" id="Coils"/>
    </source>
</evidence>
<organism evidence="2 3">
    <name type="scientific">Roseimaritima multifibrata</name>
    <dbReference type="NCBI Taxonomy" id="1930274"/>
    <lineage>
        <taxon>Bacteria</taxon>
        <taxon>Pseudomonadati</taxon>
        <taxon>Planctomycetota</taxon>
        <taxon>Planctomycetia</taxon>
        <taxon>Pirellulales</taxon>
        <taxon>Pirellulaceae</taxon>
        <taxon>Roseimaritima</taxon>
    </lineage>
</organism>
<sequence length="84" mass="10126">MSARIQTTLGQLTDCENRSRRDWRDFARLWSEIKEDWQDQRRTRFEDEHLAPIPVSLNRLSAVLTELRDVLQTAEQDLRDRNQE</sequence>
<accession>A0A517MD75</accession>
<keyword evidence="1" id="KW-0175">Coiled coil</keyword>
<evidence type="ECO:0000313" key="3">
    <source>
        <dbReference type="Proteomes" id="UP000320672"/>
    </source>
</evidence>
<dbReference type="KEGG" id="rml:FF011L_15930"/>
<name>A0A517MD75_9BACT</name>
<dbReference type="OrthoDB" id="280891at2"/>
<proteinExistence type="predicted"/>